<dbReference type="EMBL" id="UYSU01045573">
    <property type="protein sequence ID" value="VDM05264.1"/>
    <property type="molecule type" value="Genomic_DNA"/>
</dbReference>
<dbReference type="PROSITE" id="PS00028">
    <property type="entry name" value="ZINC_FINGER_C2H2_1"/>
    <property type="match status" value="3"/>
</dbReference>
<keyword evidence="3" id="KW-0677">Repeat</keyword>
<dbReference type="GO" id="GO:0005634">
    <property type="term" value="C:nucleus"/>
    <property type="evidence" value="ECO:0007669"/>
    <property type="project" value="UniProtKB-SubCell"/>
</dbReference>
<feature type="domain" description="C2H2-type" evidence="8">
    <location>
        <begin position="52"/>
        <end position="79"/>
    </location>
</feature>
<feature type="domain" description="C2H2-type" evidence="8">
    <location>
        <begin position="94"/>
        <end position="116"/>
    </location>
</feature>
<proteinExistence type="predicted"/>
<accession>A0A183TQY0</accession>
<dbReference type="SUPFAM" id="SSF57667">
    <property type="entry name" value="beta-beta-alpha zinc fingers"/>
    <property type="match status" value="1"/>
</dbReference>
<evidence type="ECO:0000256" key="5">
    <source>
        <dbReference type="ARBA" id="ARBA00022833"/>
    </source>
</evidence>
<dbReference type="InterPro" id="IPR050888">
    <property type="entry name" value="ZnF_C2H2-type_TF"/>
</dbReference>
<evidence type="ECO:0000256" key="6">
    <source>
        <dbReference type="ARBA" id="ARBA00023242"/>
    </source>
</evidence>
<gene>
    <name evidence="9" type="ORF">SSLN_LOCUS18878</name>
</gene>
<feature type="domain" description="C2H2-type" evidence="8">
    <location>
        <begin position="158"/>
        <end position="185"/>
    </location>
</feature>
<evidence type="ECO:0000259" key="8">
    <source>
        <dbReference type="PROSITE" id="PS50157"/>
    </source>
</evidence>
<dbReference type="InterPro" id="IPR036236">
    <property type="entry name" value="Znf_C2H2_sf"/>
</dbReference>
<keyword evidence="2" id="KW-0479">Metal-binding</keyword>
<dbReference type="Proteomes" id="UP000275846">
    <property type="component" value="Unassembled WGS sequence"/>
</dbReference>
<evidence type="ECO:0000313" key="9">
    <source>
        <dbReference type="EMBL" id="VDM05264.1"/>
    </source>
</evidence>
<dbReference type="PANTHER" id="PTHR24406">
    <property type="entry name" value="TRANSCRIPTIONAL REPRESSOR CTCFL-RELATED"/>
    <property type="match status" value="1"/>
</dbReference>
<organism evidence="11">
    <name type="scientific">Schistocephalus solidus</name>
    <name type="common">Tapeworm</name>
    <dbReference type="NCBI Taxonomy" id="70667"/>
    <lineage>
        <taxon>Eukaryota</taxon>
        <taxon>Metazoa</taxon>
        <taxon>Spiralia</taxon>
        <taxon>Lophotrochozoa</taxon>
        <taxon>Platyhelminthes</taxon>
        <taxon>Cestoda</taxon>
        <taxon>Eucestoda</taxon>
        <taxon>Diphyllobothriidea</taxon>
        <taxon>Diphyllobothriidae</taxon>
        <taxon>Schistocephalus</taxon>
    </lineage>
</organism>
<evidence type="ECO:0000256" key="7">
    <source>
        <dbReference type="PROSITE-ProRule" id="PRU00042"/>
    </source>
</evidence>
<keyword evidence="10" id="KW-1185">Reference proteome</keyword>
<protein>
    <submittedName>
        <fullName evidence="11">C2H2-type domain-containing protein</fullName>
    </submittedName>
</protein>
<dbReference type="WBParaSite" id="SSLN_0001959701-mRNA-1">
    <property type="protein sequence ID" value="SSLN_0001959701-mRNA-1"/>
    <property type="gene ID" value="SSLN_0001959701"/>
</dbReference>
<dbReference type="PROSITE" id="PS50157">
    <property type="entry name" value="ZINC_FINGER_C2H2_2"/>
    <property type="match status" value="3"/>
</dbReference>
<evidence type="ECO:0000256" key="2">
    <source>
        <dbReference type="ARBA" id="ARBA00022723"/>
    </source>
</evidence>
<dbReference type="AlphaFoldDB" id="A0A183TQY0"/>
<dbReference type="STRING" id="70667.A0A183TQY0"/>
<sequence length="215" mass="23531">SPTLTPGINFITPTIIETARLYLSPGTPTTATTTAFAITSTTTTISDGYSLLNCLQCNRTFTSHIGLVGHLRIHCTETAEPVHGEPTHCRDHRLHCPHCPRVFTHHMGLFGHMRIHDSGIHRNADNTHISCRHSTPGILTATATPTTMNDITPASTDFSCPHCARNFNSRIGLVGHLRIHRTEAGEPVPGAPTYSHRARLHCTHCSRTFTHHTGS</sequence>
<comment type="subcellular location">
    <subcellularLocation>
        <location evidence="1">Nucleus</location>
    </subcellularLocation>
</comment>
<evidence type="ECO:0000313" key="11">
    <source>
        <dbReference type="WBParaSite" id="SSLN_0001959701-mRNA-1"/>
    </source>
</evidence>
<evidence type="ECO:0000256" key="3">
    <source>
        <dbReference type="ARBA" id="ARBA00022737"/>
    </source>
</evidence>
<evidence type="ECO:0000256" key="1">
    <source>
        <dbReference type="ARBA" id="ARBA00004123"/>
    </source>
</evidence>
<keyword evidence="5" id="KW-0862">Zinc</keyword>
<dbReference type="SMART" id="SM00355">
    <property type="entry name" value="ZnF_C2H2"/>
    <property type="match status" value="3"/>
</dbReference>
<evidence type="ECO:0000313" key="10">
    <source>
        <dbReference type="Proteomes" id="UP000275846"/>
    </source>
</evidence>
<dbReference type="InterPro" id="IPR013087">
    <property type="entry name" value="Znf_C2H2_type"/>
</dbReference>
<reference evidence="9 10" key="2">
    <citation type="submission" date="2018-11" db="EMBL/GenBank/DDBJ databases">
        <authorList>
            <consortium name="Pathogen Informatics"/>
        </authorList>
    </citation>
    <scope>NUCLEOTIDE SEQUENCE [LARGE SCALE GENOMIC DNA]</scope>
    <source>
        <strain evidence="9 10">NST_G2</strain>
    </source>
</reference>
<keyword evidence="6" id="KW-0539">Nucleus</keyword>
<dbReference type="OrthoDB" id="8117402at2759"/>
<dbReference type="GO" id="GO:0008270">
    <property type="term" value="F:zinc ion binding"/>
    <property type="evidence" value="ECO:0007669"/>
    <property type="project" value="UniProtKB-KW"/>
</dbReference>
<evidence type="ECO:0000256" key="4">
    <source>
        <dbReference type="ARBA" id="ARBA00022771"/>
    </source>
</evidence>
<dbReference type="Pfam" id="PF00096">
    <property type="entry name" value="zf-C2H2"/>
    <property type="match status" value="2"/>
</dbReference>
<keyword evidence="4 7" id="KW-0863">Zinc-finger</keyword>
<dbReference type="Gene3D" id="3.30.160.60">
    <property type="entry name" value="Classic Zinc Finger"/>
    <property type="match status" value="2"/>
</dbReference>
<name>A0A183TQY0_SCHSO</name>
<reference evidence="11" key="1">
    <citation type="submission" date="2016-06" db="UniProtKB">
        <authorList>
            <consortium name="WormBaseParasite"/>
        </authorList>
    </citation>
    <scope>IDENTIFICATION</scope>
</reference>